<protein>
    <submittedName>
        <fullName evidence="6">TetR/AcrR family transcriptional regulator</fullName>
    </submittedName>
</protein>
<keyword evidence="7" id="KW-1185">Reference proteome</keyword>
<dbReference type="SUPFAM" id="SSF48498">
    <property type="entry name" value="Tetracyclin repressor-like, C-terminal domain"/>
    <property type="match status" value="1"/>
</dbReference>
<dbReference type="PROSITE" id="PS50977">
    <property type="entry name" value="HTH_TETR_2"/>
    <property type="match status" value="1"/>
</dbReference>
<evidence type="ECO:0000256" key="1">
    <source>
        <dbReference type="ARBA" id="ARBA00023015"/>
    </source>
</evidence>
<dbReference type="Proteomes" id="UP000267464">
    <property type="component" value="Unassembled WGS sequence"/>
</dbReference>
<evidence type="ECO:0000313" key="7">
    <source>
        <dbReference type="Proteomes" id="UP000267464"/>
    </source>
</evidence>
<dbReference type="Pfam" id="PF16859">
    <property type="entry name" value="TetR_C_11"/>
    <property type="match status" value="1"/>
</dbReference>
<feature type="domain" description="HTH tetR-type" evidence="5">
    <location>
        <begin position="14"/>
        <end position="74"/>
    </location>
</feature>
<dbReference type="GO" id="GO:0000976">
    <property type="term" value="F:transcription cis-regulatory region binding"/>
    <property type="evidence" value="ECO:0007669"/>
    <property type="project" value="TreeGrafter"/>
</dbReference>
<dbReference type="GO" id="GO:0003700">
    <property type="term" value="F:DNA-binding transcription factor activity"/>
    <property type="evidence" value="ECO:0007669"/>
    <property type="project" value="TreeGrafter"/>
</dbReference>
<dbReference type="InterPro" id="IPR050109">
    <property type="entry name" value="HTH-type_TetR-like_transc_reg"/>
</dbReference>
<evidence type="ECO:0000256" key="2">
    <source>
        <dbReference type="ARBA" id="ARBA00023125"/>
    </source>
</evidence>
<dbReference type="InterPro" id="IPR036271">
    <property type="entry name" value="Tet_transcr_reg_TetR-rel_C_sf"/>
</dbReference>
<dbReference type="AlphaFoldDB" id="A0A3N7HTJ1"/>
<dbReference type="EMBL" id="QUSW01000001">
    <property type="protein sequence ID" value="RQP25637.1"/>
    <property type="molecule type" value="Genomic_DNA"/>
</dbReference>
<dbReference type="Gene3D" id="1.10.357.10">
    <property type="entry name" value="Tetracycline Repressor, domain 2"/>
    <property type="match status" value="1"/>
</dbReference>
<evidence type="ECO:0000259" key="5">
    <source>
        <dbReference type="PROSITE" id="PS50977"/>
    </source>
</evidence>
<keyword evidence="3" id="KW-0804">Transcription</keyword>
<keyword evidence="1" id="KW-0805">Transcription regulation</keyword>
<keyword evidence="2 4" id="KW-0238">DNA-binding</keyword>
<dbReference type="SUPFAM" id="SSF46689">
    <property type="entry name" value="Homeodomain-like"/>
    <property type="match status" value="1"/>
</dbReference>
<dbReference type="FunFam" id="1.10.10.60:FF:000141">
    <property type="entry name" value="TetR family transcriptional regulator"/>
    <property type="match status" value="1"/>
</dbReference>
<sequence length="228" mass="25608">MSAKPAPTRQRRKEARPQELLGAALELFVEKGFAATKTEDVASRAGVAKGTLYLYYPSKEELLKAVVRENLSALIAEGATIASAFEGTTHELLLVLLQTWWERVGDTKASGIFKIIITEMGNFPDFARFYIEEVIEPGKELFMRVLQRGIDTGELRDVNQFEAVHVLIFPMLMMCLHKHSIGACAHIREMMDPHSFIRTHVDVVMRGLAVRPEGDTSEPQNKKLKRVA</sequence>
<gene>
    <name evidence="6" type="ORF">DZC73_00740</name>
</gene>
<reference evidence="6 7" key="1">
    <citation type="submission" date="2018-08" db="EMBL/GenBank/DDBJ databases">
        <authorList>
            <person name="Khan S.A."/>
            <person name="Jeon C.O."/>
            <person name="Chun B.H."/>
            <person name="Jeong S.E."/>
        </authorList>
    </citation>
    <scope>NUCLEOTIDE SEQUENCE [LARGE SCALE GENOMIC DNA]</scope>
    <source>
        <strain evidence="6 7">S-16</strain>
    </source>
</reference>
<name>A0A3N7HTJ1_9BURK</name>
<evidence type="ECO:0000313" key="6">
    <source>
        <dbReference type="EMBL" id="RQP25637.1"/>
    </source>
</evidence>
<feature type="DNA-binding region" description="H-T-H motif" evidence="4">
    <location>
        <begin position="37"/>
        <end position="56"/>
    </location>
</feature>
<comment type="caution">
    <text evidence="6">The sequence shown here is derived from an EMBL/GenBank/DDBJ whole genome shotgun (WGS) entry which is preliminary data.</text>
</comment>
<dbReference type="PANTHER" id="PTHR30055:SF234">
    <property type="entry name" value="HTH-TYPE TRANSCRIPTIONAL REGULATOR BETI"/>
    <property type="match status" value="1"/>
</dbReference>
<dbReference type="PANTHER" id="PTHR30055">
    <property type="entry name" value="HTH-TYPE TRANSCRIPTIONAL REGULATOR RUTR"/>
    <property type="match status" value="1"/>
</dbReference>
<dbReference type="Pfam" id="PF00440">
    <property type="entry name" value="TetR_N"/>
    <property type="match status" value="1"/>
</dbReference>
<dbReference type="PRINTS" id="PR00455">
    <property type="entry name" value="HTHTETR"/>
</dbReference>
<evidence type="ECO:0000256" key="4">
    <source>
        <dbReference type="PROSITE-ProRule" id="PRU00335"/>
    </source>
</evidence>
<reference evidence="6 7" key="2">
    <citation type="submission" date="2018-12" db="EMBL/GenBank/DDBJ databases">
        <title>Rhizobacter gummiphilus sp. nov., a rubber-degrading bacterium isolated from the soil of a botanical garden in Japan.</title>
        <authorList>
            <person name="Shunsuke S.S."/>
        </authorList>
    </citation>
    <scope>NUCLEOTIDE SEQUENCE [LARGE SCALE GENOMIC DNA]</scope>
    <source>
        <strain evidence="6 7">S-16</strain>
    </source>
</reference>
<dbReference type="RefSeq" id="WP_124538290.1">
    <property type="nucleotide sequence ID" value="NZ_QUSW01000001.1"/>
</dbReference>
<organism evidence="6 7">
    <name type="scientific">Piscinibacter terrae</name>
    <dbReference type="NCBI Taxonomy" id="2496871"/>
    <lineage>
        <taxon>Bacteria</taxon>
        <taxon>Pseudomonadati</taxon>
        <taxon>Pseudomonadota</taxon>
        <taxon>Betaproteobacteria</taxon>
        <taxon>Burkholderiales</taxon>
        <taxon>Sphaerotilaceae</taxon>
        <taxon>Piscinibacter</taxon>
    </lineage>
</organism>
<dbReference type="InterPro" id="IPR011075">
    <property type="entry name" value="TetR_C"/>
</dbReference>
<dbReference type="InterPro" id="IPR001647">
    <property type="entry name" value="HTH_TetR"/>
</dbReference>
<dbReference type="InterPro" id="IPR009057">
    <property type="entry name" value="Homeodomain-like_sf"/>
</dbReference>
<proteinExistence type="predicted"/>
<dbReference type="OrthoDB" id="9809994at2"/>
<dbReference type="Gene3D" id="1.10.10.60">
    <property type="entry name" value="Homeodomain-like"/>
    <property type="match status" value="1"/>
</dbReference>
<accession>A0A3N7HTJ1</accession>
<evidence type="ECO:0000256" key="3">
    <source>
        <dbReference type="ARBA" id="ARBA00023163"/>
    </source>
</evidence>